<reference evidence="1 2" key="1">
    <citation type="submission" date="2019-08" db="EMBL/GenBank/DDBJ databases">
        <title>Genomes of Antarctic Bizionia species.</title>
        <authorList>
            <person name="Bowman J.P."/>
        </authorList>
    </citation>
    <scope>NUCLEOTIDE SEQUENCE [LARGE SCALE GENOMIC DNA]</scope>
    <source>
        <strain evidence="1 2">ADA-4</strain>
    </source>
</reference>
<dbReference type="OrthoDB" id="1069091at2"/>
<dbReference type="AlphaFoldDB" id="A0A5D0RC64"/>
<keyword evidence="2" id="KW-1185">Reference proteome</keyword>
<name>A0A5D0RC64_9FLAO</name>
<comment type="caution">
    <text evidence="1">The sequence shown here is derived from an EMBL/GenBank/DDBJ whole genome shotgun (WGS) entry which is preliminary data.</text>
</comment>
<accession>A0A5D0RC64</accession>
<dbReference type="EMBL" id="VSKK01000001">
    <property type="protein sequence ID" value="TYB78375.1"/>
    <property type="molecule type" value="Genomic_DNA"/>
</dbReference>
<gene>
    <name evidence="1" type="ORF">ES674_00925</name>
</gene>
<protein>
    <submittedName>
        <fullName evidence="1">Uncharacterized protein</fullName>
    </submittedName>
</protein>
<evidence type="ECO:0000313" key="1">
    <source>
        <dbReference type="EMBL" id="TYB78375.1"/>
    </source>
</evidence>
<organism evidence="1 2">
    <name type="scientific">Bizionia myxarmorum</name>
    <dbReference type="NCBI Taxonomy" id="291186"/>
    <lineage>
        <taxon>Bacteria</taxon>
        <taxon>Pseudomonadati</taxon>
        <taxon>Bacteroidota</taxon>
        <taxon>Flavobacteriia</taxon>
        <taxon>Flavobacteriales</taxon>
        <taxon>Flavobacteriaceae</taxon>
        <taxon>Bizionia</taxon>
    </lineage>
</organism>
<sequence>MLTYLAKNDSIDYYLDIQESSKYNYQIKSAPRISKLSLLSAVNLKDIMLSLGYKYNQININPKDTIKTYDVLYKNTNLNPEALSKLEKDILSYTGYKRISDYGIIPIKKITIENKSLLPKTKVKTTSELYLDKNKTVFYRYTFKELVAMLNKKTKEYYQYDYVNTNYYDFELDLTSETTIAKSLSQYGIKIKNSTAKTKVYTFQKL</sequence>
<dbReference type="Proteomes" id="UP000323720">
    <property type="component" value="Unassembled WGS sequence"/>
</dbReference>
<proteinExistence type="predicted"/>
<evidence type="ECO:0000313" key="2">
    <source>
        <dbReference type="Proteomes" id="UP000323720"/>
    </source>
</evidence>
<dbReference type="RefSeq" id="WP_148402113.1">
    <property type="nucleotide sequence ID" value="NZ_VSKK01000001.1"/>
</dbReference>